<dbReference type="PANTHER" id="PTHR33877">
    <property type="entry name" value="SLL1193 PROTEIN"/>
    <property type="match status" value="1"/>
</dbReference>
<gene>
    <name evidence="2" type="ORF">GCM10023323_10270</name>
</gene>
<dbReference type="Gene3D" id="1.10.30.50">
    <property type="match status" value="1"/>
</dbReference>
<accession>A0ABP9SZ74</accession>
<evidence type="ECO:0000259" key="1">
    <source>
        <dbReference type="SMART" id="SM00507"/>
    </source>
</evidence>
<dbReference type="PANTHER" id="PTHR33877:SF1">
    <property type="entry name" value="TYPE IV METHYL-DIRECTED RESTRICTION ENZYME ECOKMCRA"/>
    <property type="match status" value="1"/>
</dbReference>
<dbReference type="InterPro" id="IPR052892">
    <property type="entry name" value="NA-targeting_endonuclease"/>
</dbReference>
<comment type="caution">
    <text evidence="2">The sequence shown here is derived from an EMBL/GenBank/DDBJ whole genome shotgun (WGS) entry which is preliminary data.</text>
</comment>
<dbReference type="EMBL" id="BAABJR010000002">
    <property type="protein sequence ID" value="GAA5204953.1"/>
    <property type="molecule type" value="Genomic_DNA"/>
</dbReference>
<organism evidence="2 3">
    <name type="scientific">Streptomyces thinghirensis</name>
    <dbReference type="NCBI Taxonomy" id="551547"/>
    <lineage>
        <taxon>Bacteria</taxon>
        <taxon>Bacillati</taxon>
        <taxon>Actinomycetota</taxon>
        <taxon>Actinomycetes</taxon>
        <taxon>Kitasatosporales</taxon>
        <taxon>Streptomycetaceae</taxon>
        <taxon>Streptomyces</taxon>
    </lineage>
</organism>
<dbReference type="InterPro" id="IPR002711">
    <property type="entry name" value="HNH"/>
</dbReference>
<dbReference type="SMART" id="SM00507">
    <property type="entry name" value="HNHc"/>
    <property type="match status" value="1"/>
</dbReference>
<protein>
    <recommendedName>
        <fullName evidence="1">HNH nuclease domain-containing protein</fullName>
    </recommendedName>
</protein>
<sequence>MSRGRRRRRFMMWEWLAVLTANDGTCAYCHQVSQTMDHVIPFADGGADELKNLVPVCHECNWSKGDKTPPAWYVGLDLRIRWSGDGTPQDGASFRNSGLRELYLSVHEEVMEMLDHLDELAAEIADPKRLEWFTRRYKYLGYPSARYSVPWARGICEGRIAEAKEQGYSDPVMRQEEAMALTKTTQRLLDAFFSSPRGS</sequence>
<feature type="domain" description="HNH nuclease" evidence="1">
    <location>
        <begin position="14"/>
        <end position="62"/>
    </location>
</feature>
<reference evidence="3" key="1">
    <citation type="journal article" date="2019" name="Int. J. Syst. Evol. Microbiol.">
        <title>The Global Catalogue of Microorganisms (GCM) 10K type strain sequencing project: providing services to taxonomists for standard genome sequencing and annotation.</title>
        <authorList>
            <consortium name="The Broad Institute Genomics Platform"/>
            <consortium name="The Broad Institute Genome Sequencing Center for Infectious Disease"/>
            <person name="Wu L."/>
            <person name="Ma J."/>
        </authorList>
    </citation>
    <scope>NUCLEOTIDE SEQUENCE [LARGE SCALE GENOMIC DNA]</scope>
    <source>
        <strain evidence="3">JCM 18306</strain>
    </source>
</reference>
<evidence type="ECO:0000313" key="2">
    <source>
        <dbReference type="EMBL" id="GAA5204953.1"/>
    </source>
</evidence>
<name>A0ABP9SZ74_9ACTN</name>
<proteinExistence type="predicted"/>
<dbReference type="InterPro" id="IPR003615">
    <property type="entry name" value="HNH_nuc"/>
</dbReference>
<dbReference type="CDD" id="cd00085">
    <property type="entry name" value="HNHc"/>
    <property type="match status" value="1"/>
</dbReference>
<keyword evidence="3" id="KW-1185">Reference proteome</keyword>
<evidence type="ECO:0000313" key="3">
    <source>
        <dbReference type="Proteomes" id="UP001499878"/>
    </source>
</evidence>
<dbReference type="Pfam" id="PF01844">
    <property type="entry name" value="HNH"/>
    <property type="match status" value="1"/>
</dbReference>
<dbReference type="Proteomes" id="UP001499878">
    <property type="component" value="Unassembled WGS sequence"/>
</dbReference>